<comment type="caution">
    <text evidence="1">The sequence shown here is derived from an EMBL/GenBank/DDBJ whole genome shotgun (WGS) entry which is preliminary data.</text>
</comment>
<dbReference type="AlphaFoldDB" id="A0A444IMR1"/>
<accession>A0A444IMR1</accession>
<gene>
    <name evidence="1" type="ORF">GUK36_15590</name>
</gene>
<dbReference type="Proteomes" id="UP000471409">
    <property type="component" value="Unassembled WGS sequence"/>
</dbReference>
<sequence length="106" mass="12227">MPTLDMADRMLLAESASPDRIELYNNFIYQVVNVSCCGVELHRQLFHARPAQDYWTIGRNNITSVPAGCRTVENRGREITFGRFLRKLNADSREMKELIKPITIIE</sequence>
<proteinExistence type="predicted"/>
<dbReference type="EMBL" id="WXXP01000006">
    <property type="protein sequence ID" value="NEK50851.1"/>
    <property type="molecule type" value="Genomic_DNA"/>
</dbReference>
<evidence type="ECO:0000313" key="1">
    <source>
        <dbReference type="EMBL" id="NEK50851.1"/>
    </source>
</evidence>
<protein>
    <submittedName>
        <fullName evidence="1">Uncharacterized protein</fullName>
    </submittedName>
</protein>
<dbReference type="RefSeq" id="WP_128408352.1">
    <property type="nucleotide sequence ID" value="NZ_CP121635.1"/>
</dbReference>
<organism evidence="1 2">
    <name type="scientific">Rhizobium leguminosarum</name>
    <dbReference type="NCBI Taxonomy" id="384"/>
    <lineage>
        <taxon>Bacteria</taxon>
        <taxon>Pseudomonadati</taxon>
        <taxon>Pseudomonadota</taxon>
        <taxon>Alphaproteobacteria</taxon>
        <taxon>Hyphomicrobiales</taxon>
        <taxon>Rhizobiaceae</taxon>
        <taxon>Rhizobium/Agrobacterium group</taxon>
        <taxon>Rhizobium</taxon>
    </lineage>
</organism>
<reference evidence="1 2" key="1">
    <citation type="submission" date="2020-01" db="EMBL/GenBank/DDBJ databases">
        <title>Rhizobium genotypes associated with high levels of biological nitrogen fixation by grain legumes in a temperate-maritime cropping system.</title>
        <authorList>
            <person name="Maluk M."/>
            <person name="Francesc Ferrando Molina F."/>
            <person name="Lopez Del Egido L."/>
            <person name="Lafos M."/>
            <person name="Langarica-Fuentes A."/>
            <person name="Gebre Yohannes G."/>
            <person name="Young M.W."/>
            <person name="Martin P."/>
            <person name="Gantlett R."/>
            <person name="Kenicer G."/>
            <person name="Hawes C."/>
            <person name="Begg G.S."/>
            <person name="Quilliam R.S."/>
            <person name="Squire G.R."/>
            <person name="Poole P.S."/>
            <person name="Young P.W."/>
            <person name="Iannetta P.M."/>
            <person name="James E.K."/>
        </authorList>
    </citation>
    <scope>NUCLEOTIDE SEQUENCE [LARGE SCALE GENOMIC DNA]</scope>
    <source>
        <strain evidence="1 2">JHI944</strain>
    </source>
</reference>
<name>A0A444IMR1_RHILE</name>
<evidence type="ECO:0000313" key="2">
    <source>
        <dbReference type="Proteomes" id="UP000471409"/>
    </source>
</evidence>
<dbReference type="GeneID" id="61425129"/>